<name>A0ABU2MEV7_9ACTN</name>
<dbReference type="PANTHER" id="PTHR21310:SF42">
    <property type="entry name" value="BIFUNCTIONAL AAC_APH"/>
    <property type="match status" value="1"/>
</dbReference>
<feature type="region of interest" description="Disordered" evidence="1">
    <location>
        <begin position="295"/>
        <end position="319"/>
    </location>
</feature>
<reference evidence="4" key="1">
    <citation type="submission" date="2023-07" db="EMBL/GenBank/DDBJ databases">
        <title>30 novel species of actinomycetes from the DSMZ collection.</title>
        <authorList>
            <person name="Nouioui I."/>
        </authorList>
    </citation>
    <scope>NUCLEOTIDE SEQUENCE [LARGE SCALE GENOMIC DNA]</scope>
    <source>
        <strain evidence="4">DSM 44743</strain>
    </source>
</reference>
<protein>
    <submittedName>
        <fullName evidence="3">Phosphotransferase</fullName>
    </submittedName>
</protein>
<dbReference type="EMBL" id="JAVREP010000012">
    <property type="protein sequence ID" value="MDT0330426.1"/>
    <property type="molecule type" value="Genomic_DNA"/>
</dbReference>
<feature type="domain" description="Aminoglycoside phosphotransferase" evidence="2">
    <location>
        <begin position="37"/>
        <end position="252"/>
    </location>
</feature>
<gene>
    <name evidence="3" type="ORF">RM479_18575</name>
</gene>
<evidence type="ECO:0000256" key="1">
    <source>
        <dbReference type="SAM" id="MobiDB-lite"/>
    </source>
</evidence>
<dbReference type="Gene3D" id="3.90.1200.10">
    <property type="match status" value="1"/>
</dbReference>
<dbReference type="SUPFAM" id="SSF56112">
    <property type="entry name" value="Protein kinase-like (PK-like)"/>
    <property type="match status" value="1"/>
</dbReference>
<dbReference type="PANTHER" id="PTHR21310">
    <property type="entry name" value="AMINOGLYCOSIDE PHOSPHOTRANSFERASE-RELATED-RELATED"/>
    <property type="match status" value="1"/>
</dbReference>
<comment type="caution">
    <text evidence="3">The sequence shown here is derived from an EMBL/GenBank/DDBJ whole genome shotgun (WGS) entry which is preliminary data.</text>
</comment>
<proteinExistence type="predicted"/>
<evidence type="ECO:0000313" key="4">
    <source>
        <dbReference type="Proteomes" id="UP001183390"/>
    </source>
</evidence>
<dbReference type="Pfam" id="PF01636">
    <property type="entry name" value="APH"/>
    <property type="match status" value="1"/>
</dbReference>
<dbReference type="RefSeq" id="WP_311512986.1">
    <property type="nucleotide sequence ID" value="NZ_JAVREP010000012.1"/>
</dbReference>
<evidence type="ECO:0000313" key="3">
    <source>
        <dbReference type="EMBL" id="MDT0330426.1"/>
    </source>
</evidence>
<feature type="compositionally biased region" description="Gly residues" evidence="1">
    <location>
        <begin position="301"/>
        <end position="310"/>
    </location>
</feature>
<dbReference type="InterPro" id="IPR051678">
    <property type="entry name" value="AGP_Transferase"/>
</dbReference>
<dbReference type="InterPro" id="IPR002575">
    <property type="entry name" value="Aminoglycoside_PTrfase"/>
</dbReference>
<dbReference type="Proteomes" id="UP001183390">
    <property type="component" value="Unassembled WGS sequence"/>
</dbReference>
<evidence type="ECO:0000259" key="2">
    <source>
        <dbReference type="Pfam" id="PF01636"/>
    </source>
</evidence>
<organism evidence="3 4">
    <name type="scientific">Nocardiopsis lambiniae</name>
    <dbReference type="NCBI Taxonomy" id="3075539"/>
    <lineage>
        <taxon>Bacteria</taxon>
        <taxon>Bacillati</taxon>
        <taxon>Actinomycetota</taxon>
        <taxon>Actinomycetes</taxon>
        <taxon>Streptosporangiales</taxon>
        <taxon>Nocardiopsidaceae</taxon>
        <taxon>Nocardiopsis</taxon>
    </lineage>
</organism>
<dbReference type="Gene3D" id="3.30.200.20">
    <property type="entry name" value="Phosphorylase Kinase, domain 1"/>
    <property type="match status" value="1"/>
</dbReference>
<keyword evidence="4" id="KW-1185">Reference proteome</keyword>
<dbReference type="InterPro" id="IPR011009">
    <property type="entry name" value="Kinase-like_dom_sf"/>
</dbReference>
<sequence>MMTVPPPAEVVFSRGLVRTLLADQHPDLADREIAEPLEGFDMAMFRLGEDLAVRLPRHRGAAGSLESELRWVGALSDRWTFPTQRIVRSGVPGAGFPWCWAVTSWLPGELAADRPLAGSAAPEVGRALAEIHRPAPADAPFNSEQSVRLAEREPILRDALPRLPSSGAARGLTLDRDAVAALWNRALAVPDEAPRVWIHADLHPFNVISRNGAFGGIIDWSDIARGDPAVDLGFLRLLFSAADMPAAHEAYGGVDEATAARALGIGLVKAAFLATVPEETVADIGWRTLVELGAANRTAPGGPGGPGSGGPSRSPEVGR</sequence>
<accession>A0ABU2MEV7</accession>